<evidence type="ECO:0000313" key="3">
    <source>
        <dbReference type="Proteomes" id="UP001497512"/>
    </source>
</evidence>
<sequence>MAVTTSLVTFLPAKSPCLPSVHSSLFSFSKKSSFCIKDKSFSLLHQTSLPAFPHYVSLGHRASTSRRICRVQAMAAEGSDVKIVLVTGAGGRTGRLAYERLKQRPEQFVARGLVRTEEGKAAIGGDDDDGLFVGDITKPESLKPAIAGIDALIILTSAVPKPKPGFDPSTGGRPDFYFPGGTPEEVDWIGQKAQIDAAKAAGVKQIVLIGSMGGTDEANPLNKLGNGNILIWKRKAEQYLADSGVPYTIIRAGGLQDKDGGVRELLVGVNDEILKTEQRTISRADVAEVAIQALLIEEAKNKALDLASKAEGEGTPTTDFKALFSSVTTRF</sequence>
<dbReference type="EMBL" id="OZ019896">
    <property type="protein sequence ID" value="CAK9222621.1"/>
    <property type="molecule type" value="Genomic_DNA"/>
</dbReference>
<organism evidence="2 3">
    <name type="scientific">Sphagnum troendelagicum</name>
    <dbReference type="NCBI Taxonomy" id="128251"/>
    <lineage>
        <taxon>Eukaryota</taxon>
        <taxon>Viridiplantae</taxon>
        <taxon>Streptophyta</taxon>
        <taxon>Embryophyta</taxon>
        <taxon>Bryophyta</taxon>
        <taxon>Sphagnophytina</taxon>
        <taxon>Sphagnopsida</taxon>
        <taxon>Sphagnales</taxon>
        <taxon>Sphagnaceae</taxon>
        <taxon>Sphagnum</taxon>
    </lineage>
</organism>
<dbReference type="InterPro" id="IPR044163">
    <property type="entry name" value="SARED1-like"/>
</dbReference>
<feature type="domain" description="NAD(P)-binding" evidence="1">
    <location>
        <begin position="88"/>
        <end position="294"/>
    </location>
</feature>
<accession>A0ABP0UIC7</accession>
<proteinExistence type="predicted"/>
<dbReference type="SUPFAM" id="SSF51735">
    <property type="entry name" value="NAD(P)-binding Rossmann-fold domains"/>
    <property type="match status" value="1"/>
</dbReference>
<dbReference type="Proteomes" id="UP001497512">
    <property type="component" value="Chromosome 4"/>
</dbReference>
<evidence type="ECO:0000259" key="1">
    <source>
        <dbReference type="Pfam" id="PF13460"/>
    </source>
</evidence>
<name>A0ABP0UIC7_9BRYO</name>
<dbReference type="Pfam" id="PF13460">
    <property type="entry name" value="NAD_binding_10"/>
    <property type="match status" value="1"/>
</dbReference>
<dbReference type="Gene3D" id="3.40.50.720">
    <property type="entry name" value="NAD(P)-binding Rossmann-like Domain"/>
    <property type="match status" value="1"/>
</dbReference>
<dbReference type="InterPro" id="IPR036291">
    <property type="entry name" value="NAD(P)-bd_dom_sf"/>
</dbReference>
<dbReference type="PANTHER" id="PTHR14194:SF86">
    <property type="entry name" value="OS05G0110300 PROTEIN"/>
    <property type="match status" value="1"/>
</dbReference>
<dbReference type="PANTHER" id="PTHR14194">
    <property type="entry name" value="NITROGEN METABOLIC REGULATION PROTEIN NMR-RELATED"/>
    <property type="match status" value="1"/>
</dbReference>
<evidence type="ECO:0000313" key="2">
    <source>
        <dbReference type="EMBL" id="CAK9222621.1"/>
    </source>
</evidence>
<keyword evidence="3" id="KW-1185">Reference proteome</keyword>
<dbReference type="InterPro" id="IPR016040">
    <property type="entry name" value="NAD(P)-bd_dom"/>
</dbReference>
<dbReference type="CDD" id="cd05243">
    <property type="entry name" value="SDR_a5"/>
    <property type="match status" value="1"/>
</dbReference>
<protein>
    <recommendedName>
        <fullName evidence="1">NAD(P)-binding domain-containing protein</fullName>
    </recommendedName>
</protein>
<gene>
    <name evidence="2" type="ORF">CSSPTR1EN2_LOCUS16240</name>
</gene>
<reference evidence="2" key="1">
    <citation type="submission" date="2024-02" db="EMBL/GenBank/DDBJ databases">
        <authorList>
            <consortium name="ELIXIR-Norway"/>
            <consortium name="Elixir Norway"/>
        </authorList>
    </citation>
    <scope>NUCLEOTIDE SEQUENCE</scope>
</reference>